<gene>
    <name evidence="6" type="ORF">EJ08DRAFT_725538</name>
</gene>
<evidence type="ECO:0000313" key="6">
    <source>
        <dbReference type="EMBL" id="KAF2434524.1"/>
    </source>
</evidence>
<dbReference type="GO" id="GO:0016020">
    <property type="term" value="C:membrane"/>
    <property type="evidence" value="ECO:0007669"/>
    <property type="project" value="UniProtKB-SubCell"/>
</dbReference>
<dbReference type="PANTHER" id="PTHR31162">
    <property type="entry name" value="MALIC ACID TRANSPORT PROTEIN-RELATED"/>
    <property type="match status" value="1"/>
</dbReference>
<comment type="caution">
    <text evidence="6">The sequence shown here is derived from an EMBL/GenBank/DDBJ whole genome shotgun (WGS) entry which is preliminary data.</text>
</comment>
<feature type="transmembrane region" description="Helical" evidence="5">
    <location>
        <begin position="181"/>
        <end position="206"/>
    </location>
</feature>
<evidence type="ECO:0000256" key="3">
    <source>
        <dbReference type="ARBA" id="ARBA00022989"/>
    </source>
</evidence>
<accession>A0A9P4U1C3</accession>
<keyword evidence="7" id="KW-1185">Reference proteome</keyword>
<dbReference type="Pfam" id="PF03595">
    <property type="entry name" value="SLAC1"/>
    <property type="match status" value="1"/>
</dbReference>
<dbReference type="PANTHER" id="PTHR31162:SF0">
    <property type="entry name" value="MALIC ACID TRANSPORT PROTEIN"/>
    <property type="match status" value="1"/>
</dbReference>
<feature type="transmembrane region" description="Helical" evidence="5">
    <location>
        <begin position="137"/>
        <end position="155"/>
    </location>
</feature>
<keyword evidence="2 5" id="KW-0812">Transmembrane</keyword>
<name>A0A9P4U1C3_9PEZI</name>
<evidence type="ECO:0000313" key="7">
    <source>
        <dbReference type="Proteomes" id="UP000800235"/>
    </source>
</evidence>
<feature type="transmembrane region" description="Helical" evidence="5">
    <location>
        <begin position="67"/>
        <end position="86"/>
    </location>
</feature>
<feature type="transmembrane region" description="Helical" evidence="5">
    <location>
        <begin position="36"/>
        <end position="55"/>
    </location>
</feature>
<dbReference type="CDD" id="cd09317">
    <property type="entry name" value="TDT_Mae1_like"/>
    <property type="match status" value="1"/>
</dbReference>
<dbReference type="InterPro" id="IPR030185">
    <property type="entry name" value="Mae1"/>
</dbReference>
<dbReference type="InterPro" id="IPR038665">
    <property type="entry name" value="Voltage-dep_anion_channel_sf"/>
</dbReference>
<keyword evidence="3 5" id="KW-1133">Transmembrane helix</keyword>
<reference evidence="6" key="1">
    <citation type="journal article" date="2020" name="Stud. Mycol.">
        <title>101 Dothideomycetes genomes: a test case for predicting lifestyles and emergence of pathogens.</title>
        <authorList>
            <person name="Haridas S."/>
            <person name="Albert R."/>
            <person name="Binder M."/>
            <person name="Bloem J."/>
            <person name="Labutti K."/>
            <person name="Salamov A."/>
            <person name="Andreopoulos B."/>
            <person name="Baker S."/>
            <person name="Barry K."/>
            <person name="Bills G."/>
            <person name="Bluhm B."/>
            <person name="Cannon C."/>
            <person name="Castanera R."/>
            <person name="Culley D."/>
            <person name="Daum C."/>
            <person name="Ezra D."/>
            <person name="Gonzalez J."/>
            <person name="Henrissat B."/>
            <person name="Kuo A."/>
            <person name="Liang C."/>
            <person name="Lipzen A."/>
            <person name="Lutzoni F."/>
            <person name="Magnuson J."/>
            <person name="Mondo S."/>
            <person name="Nolan M."/>
            <person name="Ohm R."/>
            <person name="Pangilinan J."/>
            <person name="Park H.-J."/>
            <person name="Ramirez L."/>
            <person name="Alfaro M."/>
            <person name="Sun H."/>
            <person name="Tritt A."/>
            <person name="Yoshinaga Y."/>
            <person name="Zwiers L.-H."/>
            <person name="Turgeon B."/>
            <person name="Goodwin S."/>
            <person name="Spatafora J."/>
            <person name="Crous P."/>
            <person name="Grigoriev I."/>
        </authorList>
    </citation>
    <scope>NUCLEOTIDE SEQUENCE</scope>
    <source>
        <strain evidence="6">CBS 130266</strain>
    </source>
</reference>
<dbReference type="EMBL" id="MU007016">
    <property type="protein sequence ID" value="KAF2434524.1"/>
    <property type="molecule type" value="Genomic_DNA"/>
</dbReference>
<feature type="transmembrane region" description="Helical" evidence="5">
    <location>
        <begin position="255"/>
        <end position="273"/>
    </location>
</feature>
<evidence type="ECO:0000256" key="4">
    <source>
        <dbReference type="ARBA" id="ARBA00023136"/>
    </source>
</evidence>
<keyword evidence="4 5" id="KW-0472">Membrane</keyword>
<evidence type="ECO:0000256" key="2">
    <source>
        <dbReference type="ARBA" id="ARBA00022692"/>
    </source>
</evidence>
<dbReference type="AlphaFoldDB" id="A0A9P4U1C3"/>
<evidence type="ECO:0000256" key="5">
    <source>
        <dbReference type="SAM" id="Phobius"/>
    </source>
</evidence>
<dbReference type="OrthoDB" id="2901184at2759"/>
<protein>
    <submittedName>
        <fullName evidence="6">C4-dicarboxylate transporter/malic acid transport protein</fullName>
    </submittedName>
</protein>
<feature type="transmembrane region" description="Helical" evidence="5">
    <location>
        <begin position="227"/>
        <end position="249"/>
    </location>
</feature>
<comment type="subcellular location">
    <subcellularLocation>
        <location evidence="1">Membrane</location>
        <topology evidence="1">Multi-pass membrane protein</topology>
    </subcellularLocation>
</comment>
<feature type="transmembrane region" description="Helical" evidence="5">
    <location>
        <begin position="98"/>
        <end position="117"/>
    </location>
</feature>
<feature type="non-terminal residue" evidence="6">
    <location>
        <position position="1"/>
    </location>
</feature>
<sequence length="295" mass="32441">IVPTFWISISNVLSNIQDYGVPHCGPWLPVALRVLFWVYLTCTFTTAVGQYFFLFTGKPLTLQSITLAWILPIFPVILCGTLASLISPSQPPEQALPILIAGITFQGVGMLIAAFMYSAYLGRLMSQGLPSPNTRPAMFVAVGPPSFTGLALLGIPQDLTRIYPKYASITYIVNPAVISDIFRIIALSAAIFLWATSFWFFCIALVSVIDGALGRRKGRDLGMSFHLVWWAFVSPNVGFTICTIAIGKVLTSDGILWVGTAMAIVLVITWFYVSVMYTRAIDEDHDQRAESWNLG</sequence>
<dbReference type="GO" id="GO:0015140">
    <property type="term" value="F:malate transmembrane transporter activity"/>
    <property type="evidence" value="ECO:0007669"/>
    <property type="project" value="InterPro"/>
</dbReference>
<dbReference type="Gene3D" id="1.50.10.150">
    <property type="entry name" value="Voltage-dependent anion channel"/>
    <property type="match status" value="1"/>
</dbReference>
<proteinExistence type="predicted"/>
<organism evidence="6 7">
    <name type="scientific">Tothia fuscella</name>
    <dbReference type="NCBI Taxonomy" id="1048955"/>
    <lineage>
        <taxon>Eukaryota</taxon>
        <taxon>Fungi</taxon>
        <taxon>Dikarya</taxon>
        <taxon>Ascomycota</taxon>
        <taxon>Pezizomycotina</taxon>
        <taxon>Dothideomycetes</taxon>
        <taxon>Pleosporomycetidae</taxon>
        <taxon>Venturiales</taxon>
        <taxon>Cylindrosympodiaceae</taxon>
        <taxon>Tothia</taxon>
    </lineage>
</organism>
<dbReference type="Proteomes" id="UP000800235">
    <property type="component" value="Unassembled WGS sequence"/>
</dbReference>
<dbReference type="InterPro" id="IPR004695">
    <property type="entry name" value="SLAC1/Mae1/Ssu1/TehA"/>
</dbReference>
<evidence type="ECO:0000256" key="1">
    <source>
        <dbReference type="ARBA" id="ARBA00004141"/>
    </source>
</evidence>